<name>A0A917S1T2_9ACTN</name>
<dbReference type="RefSeq" id="WP_188893977.1">
    <property type="nucleotide sequence ID" value="NZ_BMMZ01000002.1"/>
</dbReference>
<comment type="caution">
    <text evidence="1">The sequence shown here is derived from an EMBL/GenBank/DDBJ whole genome shotgun (WGS) entry which is preliminary data.</text>
</comment>
<evidence type="ECO:0008006" key="3">
    <source>
        <dbReference type="Google" id="ProtNLM"/>
    </source>
</evidence>
<proteinExistence type="predicted"/>
<gene>
    <name evidence="1" type="ORF">GCM10011575_08870</name>
</gene>
<sequence length="195" mass="20365">MDFSTSVLDGDDRHAVLLPGGGYPATAPLLWYTAAALSYQGWTVHLVTWPVKPAAGPGSSLSELARDLVRPVAEEIIESLVRPSRVLVAGKSLGSLAMPLAVERGLPGIWLTPVLTEPKIADTARRLGQDHLLIGGTADPLWDSTIAAASGASRLEVPDADHSLQVEADLQATLAAIVAAAHAVDDFARALQPTA</sequence>
<dbReference type="SUPFAM" id="SSF53474">
    <property type="entry name" value="alpha/beta-Hydrolases"/>
    <property type="match status" value="1"/>
</dbReference>
<evidence type="ECO:0000313" key="2">
    <source>
        <dbReference type="Proteomes" id="UP000613840"/>
    </source>
</evidence>
<dbReference type="AlphaFoldDB" id="A0A917S1T2"/>
<dbReference type="Gene3D" id="3.40.50.1820">
    <property type="entry name" value="alpha/beta hydrolase"/>
    <property type="match status" value="1"/>
</dbReference>
<reference evidence="1" key="1">
    <citation type="journal article" date="2014" name="Int. J. Syst. Evol. Microbiol.">
        <title>Complete genome sequence of Corynebacterium casei LMG S-19264T (=DSM 44701T), isolated from a smear-ripened cheese.</title>
        <authorList>
            <consortium name="US DOE Joint Genome Institute (JGI-PGF)"/>
            <person name="Walter F."/>
            <person name="Albersmeier A."/>
            <person name="Kalinowski J."/>
            <person name="Ruckert C."/>
        </authorList>
    </citation>
    <scope>NUCLEOTIDE SEQUENCE</scope>
    <source>
        <strain evidence="1">CGMCC 4.7306</strain>
    </source>
</reference>
<protein>
    <recommendedName>
        <fullName evidence="3">Alpha/beta hydrolase family protein</fullName>
    </recommendedName>
</protein>
<accession>A0A917S1T2</accession>
<keyword evidence="2" id="KW-1185">Reference proteome</keyword>
<dbReference type="InterPro" id="IPR029058">
    <property type="entry name" value="AB_hydrolase_fold"/>
</dbReference>
<dbReference type="EMBL" id="BMMZ01000002">
    <property type="protein sequence ID" value="GGL52718.1"/>
    <property type="molecule type" value="Genomic_DNA"/>
</dbReference>
<dbReference type="Proteomes" id="UP000613840">
    <property type="component" value="Unassembled WGS sequence"/>
</dbReference>
<evidence type="ECO:0000313" key="1">
    <source>
        <dbReference type="EMBL" id="GGL52718.1"/>
    </source>
</evidence>
<organism evidence="1 2">
    <name type="scientific">Microlunatus endophyticus</name>
    <dbReference type="NCBI Taxonomy" id="1716077"/>
    <lineage>
        <taxon>Bacteria</taxon>
        <taxon>Bacillati</taxon>
        <taxon>Actinomycetota</taxon>
        <taxon>Actinomycetes</taxon>
        <taxon>Propionibacteriales</taxon>
        <taxon>Propionibacteriaceae</taxon>
        <taxon>Microlunatus</taxon>
    </lineage>
</organism>
<reference evidence="1" key="2">
    <citation type="submission" date="2020-09" db="EMBL/GenBank/DDBJ databases">
        <authorList>
            <person name="Sun Q."/>
            <person name="Zhou Y."/>
        </authorList>
    </citation>
    <scope>NUCLEOTIDE SEQUENCE</scope>
    <source>
        <strain evidence="1">CGMCC 4.7306</strain>
    </source>
</reference>